<accession>A0A9K3IV98</accession>
<proteinExistence type="predicted"/>
<gene>
    <name evidence="1" type="ORF">HanXRQr2_Chr06g0275371</name>
</gene>
<reference evidence="1" key="1">
    <citation type="journal article" date="2017" name="Nature">
        <title>The sunflower genome provides insights into oil metabolism, flowering and Asterid evolution.</title>
        <authorList>
            <person name="Badouin H."/>
            <person name="Gouzy J."/>
            <person name="Grassa C.J."/>
            <person name="Murat F."/>
            <person name="Staton S.E."/>
            <person name="Cottret L."/>
            <person name="Lelandais-Briere C."/>
            <person name="Owens G.L."/>
            <person name="Carrere S."/>
            <person name="Mayjonade B."/>
            <person name="Legrand L."/>
            <person name="Gill N."/>
            <person name="Kane N.C."/>
            <person name="Bowers J.E."/>
            <person name="Hubner S."/>
            <person name="Bellec A."/>
            <person name="Berard A."/>
            <person name="Berges H."/>
            <person name="Blanchet N."/>
            <person name="Boniface M.C."/>
            <person name="Brunel D."/>
            <person name="Catrice O."/>
            <person name="Chaidir N."/>
            <person name="Claudel C."/>
            <person name="Donnadieu C."/>
            <person name="Faraut T."/>
            <person name="Fievet G."/>
            <person name="Helmstetter N."/>
            <person name="King M."/>
            <person name="Knapp S.J."/>
            <person name="Lai Z."/>
            <person name="Le Paslier M.C."/>
            <person name="Lippi Y."/>
            <person name="Lorenzon L."/>
            <person name="Mandel J.R."/>
            <person name="Marage G."/>
            <person name="Marchand G."/>
            <person name="Marquand E."/>
            <person name="Bret-Mestries E."/>
            <person name="Morien E."/>
            <person name="Nambeesan S."/>
            <person name="Nguyen T."/>
            <person name="Pegot-Espagnet P."/>
            <person name="Pouilly N."/>
            <person name="Raftis F."/>
            <person name="Sallet E."/>
            <person name="Schiex T."/>
            <person name="Thomas J."/>
            <person name="Vandecasteele C."/>
            <person name="Vares D."/>
            <person name="Vear F."/>
            <person name="Vautrin S."/>
            <person name="Crespi M."/>
            <person name="Mangin B."/>
            <person name="Burke J.M."/>
            <person name="Salse J."/>
            <person name="Munos S."/>
            <person name="Vincourt P."/>
            <person name="Rieseberg L.H."/>
            <person name="Langlade N.B."/>
        </authorList>
    </citation>
    <scope>NUCLEOTIDE SEQUENCE</scope>
    <source>
        <tissue evidence="1">Leaves</tissue>
    </source>
</reference>
<dbReference type="EMBL" id="MNCJ02000321">
    <property type="protein sequence ID" value="KAF5803771.1"/>
    <property type="molecule type" value="Genomic_DNA"/>
</dbReference>
<dbReference type="Proteomes" id="UP000215914">
    <property type="component" value="Unassembled WGS sequence"/>
</dbReference>
<dbReference type="AlphaFoldDB" id="A0A9K3IV98"/>
<evidence type="ECO:0000313" key="2">
    <source>
        <dbReference type="Proteomes" id="UP000215914"/>
    </source>
</evidence>
<protein>
    <submittedName>
        <fullName evidence="1">Uncharacterized protein</fullName>
    </submittedName>
</protein>
<evidence type="ECO:0000313" key="1">
    <source>
        <dbReference type="EMBL" id="KAF5803771.1"/>
    </source>
</evidence>
<reference evidence="1" key="2">
    <citation type="submission" date="2020-06" db="EMBL/GenBank/DDBJ databases">
        <title>Helianthus annuus Genome sequencing and assembly Release 2.</title>
        <authorList>
            <person name="Gouzy J."/>
            <person name="Langlade N."/>
            <person name="Munos S."/>
        </authorList>
    </citation>
    <scope>NUCLEOTIDE SEQUENCE</scope>
    <source>
        <tissue evidence="1">Leaves</tissue>
    </source>
</reference>
<dbReference type="Gramene" id="mRNA:HanXRQr2_Chr06g0275371">
    <property type="protein sequence ID" value="mRNA:HanXRQr2_Chr06g0275371"/>
    <property type="gene ID" value="HanXRQr2_Chr06g0275371"/>
</dbReference>
<name>A0A9K3IV98_HELAN</name>
<sequence length="94" mass="10932">MFLTFCIITHTESPTSTLSILRVCKATGISKLKVTRTYTVKYLTRLVFEQNLRQNIDKLKQQQQPYPVNPTNSKATYRVWGGWDVDRPCLYPYG</sequence>
<organism evidence="1 2">
    <name type="scientific">Helianthus annuus</name>
    <name type="common">Common sunflower</name>
    <dbReference type="NCBI Taxonomy" id="4232"/>
    <lineage>
        <taxon>Eukaryota</taxon>
        <taxon>Viridiplantae</taxon>
        <taxon>Streptophyta</taxon>
        <taxon>Embryophyta</taxon>
        <taxon>Tracheophyta</taxon>
        <taxon>Spermatophyta</taxon>
        <taxon>Magnoliopsida</taxon>
        <taxon>eudicotyledons</taxon>
        <taxon>Gunneridae</taxon>
        <taxon>Pentapetalae</taxon>
        <taxon>asterids</taxon>
        <taxon>campanulids</taxon>
        <taxon>Asterales</taxon>
        <taxon>Asteraceae</taxon>
        <taxon>Asteroideae</taxon>
        <taxon>Heliantheae alliance</taxon>
        <taxon>Heliantheae</taxon>
        <taxon>Helianthus</taxon>
    </lineage>
</organism>
<keyword evidence="2" id="KW-1185">Reference proteome</keyword>
<comment type="caution">
    <text evidence="1">The sequence shown here is derived from an EMBL/GenBank/DDBJ whole genome shotgun (WGS) entry which is preliminary data.</text>
</comment>